<dbReference type="PANTHER" id="PTHR10000">
    <property type="entry name" value="PHOSPHOSERINE PHOSPHATASE"/>
    <property type="match status" value="1"/>
</dbReference>
<dbReference type="NCBIfam" id="TIGR00099">
    <property type="entry name" value="Cof-subfamily"/>
    <property type="match status" value="1"/>
</dbReference>
<protein>
    <submittedName>
        <fullName evidence="1">HAD-superfamily hydrolase</fullName>
    </submittedName>
</protein>
<dbReference type="Gene3D" id="3.30.1240.10">
    <property type="match status" value="1"/>
</dbReference>
<dbReference type="RefSeq" id="WP_166507645.1">
    <property type="nucleotide sequence ID" value="NZ_CP043026.1"/>
</dbReference>
<dbReference type="InterPro" id="IPR036412">
    <property type="entry name" value="HAD-like_sf"/>
</dbReference>
<reference evidence="1 2" key="1">
    <citation type="submission" date="2019-08" db="EMBL/GenBank/DDBJ databases">
        <title>Complete genome sequence of Spiroplasma chinense CCH (DSM 19755).</title>
        <authorList>
            <person name="Shen H.-Y."/>
            <person name="Lin Y.-C."/>
            <person name="Chou L."/>
            <person name="Kuo C.-H."/>
        </authorList>
    </citation>
    <scope>NUCLEOTIDE SEQUENCE [LARGE SCALE GENOMIC DNA]</scope>
    <source>
        <strain evidence="1 2">CCH</strain>
    </source>
</reference>
<accession>A0A5B9Y2K3</accession>
<keyword evidence="2" id="KW-1185">Reference proteome</keyword>
<dbReference type="GO" id="GO:0016791">
    <property type="term" value="F:phosphatase activity"/>
    <property type="evidence" value="ECO:0007669"/>
    <property type="project" value="TreeGrafter"/>
</dbReference>
<dbReference type="SUPFAM" id="SSF56784">
    <property type="entry name" value="HAD-like"/>
    <property type="match status" value="1"/>
</dbReference>
<dbReference type="KEGG" id="schi:SCHIN_v1c00520"/>
<dbReference type="AlphaFoldDB" id="A0A5B9Y2K3"/>
<dbReference type="Proteomes" id="UP000323144">
    <property type="component" value="Chromosome"/>
</dbReference>
<dbReference type="Pfam" id="PF08282">
    <property type="entry name" value="Hydrolase_3"/>
    <property type="match status" value="1"/>
</dbReference>
<dbReference type="Gene3D" id="3.40.50.1000">
    <property type="entry name" value="HAD superfamily/HAD-like"/>
    <property type="match status" value="1"/>
</dbReference>
<proteinExistence type="predicted"/>
<gene>
    <name evidence="1" type="ORF">SCHIN_v1c00520</name>
</gene>
<dbReference type="GO" id="GO:0005829">
    <property type="term" value="C:cytosol"/>
    <property type="evidence" value="ECO:0007669"/>
    <property type="project" value="TreeGrafter"/>
</dbReference>
<dbReference type="GO" id="GO:0000287">
    <property type="term" value="F:magnesium ion binding"/>
    <property type="evidence" value="ECO:0007669"/>
    <property type="project" value="TreeGrafter"/>
</dbReference>
<sequence length="263" mass="30604">MKWWFSDYDGTINLQHNDYIDPKDLEFINRWIEQGNKFAIATGRMEHEIRPQLEAANIPYNYMVCNNGAVVYEKGKGIISKTSIPMESRKDIIELFEEIRDKYTLGYCILDERRGYSRVVEKEIDDNKFLTDYAPRENNFEIATQEILEDQDLNLLYIYVRQDGVEEVKKIIEGRVKGCKAVRTHVNVIEIMNENVSKAHGIFEVQKLKGFELDDVVTSGDGENDIEMLAMTKHGFGMKHHQPGVEKVVDHLIDHVYEIEKLI</sequence>
<dbReference type="InterPro" id="IPR000150">
    <property type="entry name" value="Cof"/>
</dbReference>
<evidence type="ECO:0000313" key="2">
    <source>
        <dbReference type="Proteomes" id="UP000323144"/>
    </source>
</evidence>
<name>A0A5B9Y2K3_9MOLU</name>
<dbReference type="NCBIfam" id="TIGR01484">
    <property type="entry name" value="HAD-SF-IIB"/>
    <property type="match status" value="1"/>
</dbReference>
<evidence type="ECO:0000313" key="1">
    <source>
        <dbReference type="EMBL" id="QEH61250.1"/>
    </source>
</evidence>
<dbReference type="InterPro" id="IPR006379">
    <property type="entry name" value="HAD-SF_hydro_IIB"/>
</dbReference>
<keyword evidence="1" id="KW-0378">Hydrolase</keyword>
<dbReference type="PANTHER" id="PTHR10000:SF8">
    <property type="entry name" value="HAD SUPERFAMILY HYDROLASE-LIKE, TYPE 3"/>
    <property type="match status" value="1"/>
</dbReference>
<dbReference type="EMBL" id="CP043026">
    <property type="protein sequence ID" value="QEH61250.1"/>
    <property type="molecule type" value="Genomic_DNA"/>
</dbReference>
<organism evidence="1 2">
    <name type="scientific">Spiroplasma chinense</name>
    <dbReference type="NCBI Taxonomy" id="216932"/>
    <lineage>
        <taxon>Bacteria</taxon>
        <taxon>Bacillati</taxon>
        <taxon>Mycoplasmatota</taxon>
        <taxon>Mollicutes</taxon>
        <taxon>Entomoplasmatales</taxon>
        <taxon>Spiroplasmataceae</taxon>
        <taxon>Spiroplasma</taxon>
    </lineage>
</organism>
<dbReference type="InterPro" id="IPR023214">
    <property type="entry name" value="HAD_sf"/>
</dbReference>